<dbReference type="CDD" id="cd00773">
    <property type="entry name" value="HisRS-like_core"/>
    <property type="match status" value="1"/>
</dbReference>
<dbReference type="PROSITE" id="PS50862">
    <property type="entry name" value="AA_TRNA_LIGASE_II"/>
    <property type="match status" value="1"/>
</dbReference>
<keyword evidence="7 10" id="KW-0648">Protein biosynthesis</keyword>
<evidence type="ECO:0000256" key="8">
    <source>
        <dbReference type="ARBA" id="ARBA00023146"/>
    </source>
</evidence>
<protein>
    <recommendedName>
        <fullName evidence="10">Histidine--tRNA ligase</fullName>
        <ecNumber evidence="10">6.1.1.21</ecNumber>
    </recommendedName>
    <alternativeName>
        <fullName evidence="10">Histidyl-tRNA synthetase</fullName>
        <shortName evidence="10">HisRS</shortName>
    </alternativeName>
</protein>
<dbReference type="AlphaFoldDB" id="A0A2K8U300"/>
<dbReference type="Gene3D" id="3.30.930.10">
    <property type="entry name" value="Bira Bifunctional Protein, Domain 2"/>
    <property type="match status" value="1"/>
</dbReference>
<dbReference type="InterPro" id="IPR006195">
    <property type="entry name" value="aa-tRNA-synth_II"/>
</dbReference>
<feature type="binding site" evidence="11">
    <location>
        <position position="144"/>
    </location>
    <ligand>
        <name>L-histidine</name>
        <dbReference type="ChEBI" id="CHEBI:57595"/>
    </ligand>
</feature>
<evidence type="ECO:0000256" key="4">
    <source>
        <dbReference type="ARBA" id="ARBA00022598"/>
    </source>
</evidence>
<dbReference type="PANTHER" id="PTHR11476">
    <property type="entry name" value="HISTIDYL-TRNA SYNTHETASE"/>
    <property type="match status" value="1"/>
</dbReference>
<dbReference type="KEGG" id="tsy:THSYN_02600"/>
<evidence type="ECO:0000256" key="2">
    <source>
        <dbReference type="ARBA" id="ARBA00011738"/>
    </source>
</evidence>
<feature type="binding site" evidence="11">
    <location>
        <begin position="96"/>
        <end position="98"/>
    </location>
    <ligand>
        <name>L-histidine</name>
        <dbReference type="ChEBI" id="CHEBI:57595"/>
    </ligand>
</feature>
<dbReference type="CDD" id="cd00859">
    <property type="entry name" value="HisRS_anticodon"/>
    <property type="match status" value="1"/>
</dbReference>
<dbReference type="EMBL" id="CP020370">
    <property type="protein sequence ID" value="AUB79960.1"/>
    <property type="molecule type" value="Genomic_DNA"/>
</dbReference>
<sequence>MRGSASVAKSAPLPISGFIEFLPEQQLILQEFIRRIRAAYELHGFSPIETPAVERVEVLTSKGGEAAEREIYAISRLLGQQDGAEASDSNLALHFDLTVPLARYVASYASQLSFPFRRYQIQKVWRGERAQAGRFREFYQCDIDIIGREQLSLLADAEMPAVIYDVFRSLAIGEFIIRISNRKILQGFLRHYGVDRDTSAAGLRVIDKLDRHPPADWNKVLIAQTTLSPDVVERVTGFFFGAGGATAETLQWLKDHDANADKDFALGVEELGVVVKAVGELGVPETHFKIDLRLARGLDYYTGTVFETLLVGHEAIGSICSGGRYDDLTGFFADEKLPGVGISIGLTRLMAQLLDKKIVKPRASTPAKVLVTSLDKKHLPDYLKIANALRSANIATEVFTEEARLGKQLKYALRKGIPLVIIAGDQELSQGQVQLKYLTEDFAQKDVEEIPLPEIAARVTEKLRVLGLCGIAW</sequence>
<dbReference type="Pfam" id="PF13393">
    <property type="entry name" value="tRNA-synt_His"/>
    <property type="match status" value="1"/>
</dbReference>
<comment type="subcellular location">
    <subcellularLocation>
        <location evidence="10">Cytoplasm</location>
    </subcellularLocation>
</comment>
<evidence type="ECO:0000259" key="12">
    <source>
        <dbReference type="PROSITE" id="PS50862"/>
    </source>
</evidence>
<dbReference type="SUPFAM" id="SSF55681">
    <property type="entry name" value="Class II aaRS and biotin synthetases"/>
    <property type="match status" value="1"/>
</dbReference>
<keyword evidence="4 10" id="KW-0436">Ligase</keyword>
<dbReference type="InterPro" id="IPR045864">
    <property type="entry name" value="aa-tRNA-synth_II/BPL/LPL"/>
</dbReference>
<dbReference type="Gene3D" id="3.40.50.800">
    <property type="entry name" value="Anticodon-binding domain"/>
    <property type="match status" value="1"/>
</dbReference>
<dbReference type="GO" id="GO:0005524">
    <property type="term" value="F:ATP binding"/>
    <property type="evidence" value="ECO:0007669"/>
    <property type="project" value="UniProtKB-UniRule"/>
</dbReference>
<dbReference type="HAMAP" id="MF_00127">
    <property type="entry name" value="His_tRNA_synth"/>
    <property type="match status" value="1"/>
</dbReference>
<evidence type="ECO:0000256" key="10">
    <source>
        <dbReference type="HAMAP-Rule" id="MF_00127"/>
    </source>
</evidence>
<dbReference type="GO" id="GO:0004821">
    <property type="term" value="F:histidine-tRNA ligase activity"/>
    <property type="evidence" value="ECO:0007669"/>
    <property type="project" value="UniProtKB-UniRule"/>
</dbReference>
<dbReference type="Proteomes" id="UP000232638">
    <property type="component" value="Chromosome"/>
</dbReference>
<dbReference type="SUPFAM" id="SSF52954">
    <property type="entry name" value="Class II aaRS ABD-related"/>
    <property type="match status" value="1"/>
</dbReference>
<dbReference type="EC" id="6.1.1.21" evidence="10"/>
<dbReference type="InterPro" id="IPR015807">
    <property type="entry name" value="His-tRNA-ligase"/>
</dbReference>
<comment type="subunit">
    <text evidence="2 10">Homodimer.</text>
</comment>
<feature type="binding site" evidence="11">
    <location>
        <position position="296"/>
    </location>
    <ligand>
        <name>L-histidine</name>
        <dbReference type="ChEBI" id="CHEBI:57595"/>
    </ligand>
</feature>
<dbReference type="PIRSF" id="PIRSF001549">
    <property type="entry name" value="His-tRNA_synth"/>
    <property type="match status" value="1"/>
</dbReference>
<comment type="similarity">
    <text evidence="1 10">Belongs to the class-II aminoacyl-tRNA synthetase family.</text>
</comment>
<dbReference type="NCBIfam" id="TIGR00442">
    <property type="entry name" value="hisS"/>
    <property type="match status" value="1"/>
</dbReference>
<feature type="binding site" evidence="11">
    <location>
        <position position="126"/>
    </location>
    <ligand>
        <name>L-histidine</name>
        <dbReference type="ChEBI" id="CHEBI:57595"/>
    </ligand>
</feature>
<evidence type="ECO:0000256" key="9">
    <source>
        <dbReference type="ARBA" id="ARBA00047639"/>
    </source>
</evidence>
<dbReference type="InterPro" id="IPR041715">
    <property type="entry name" value="HisRS-like_core"/>
</dbReference>
<feature type="domain" description="Aminoacyl-transfer RNA synthetases class-II family profile" evidence="12">
    <location>
        <begin position="29"/>
        <end position="366"/>
    </location>
</feature>
<evidence type="ECO:0000256" key="6">
    <source>
        <dbReference type="ARBA" id="ARBA00022840"/>
    </source>
</evidence>
<reference evidence="13 14" key="1">
    <citation type="submission" date="2017-03" db="EMBL/GenBank/DDBJ databases">
        <title>Complete genome sequence of Candidatus 'Thiodictyon syntrophicum' sp. nov. strain Cad16T, a photolithoautotroph purple sulfur bacterium isolated from an alpine meromictic lake.</title>
        <authorList>
            <person name="Luedin S.M."/>
            <person name="Pothier J.F."/>
            <person name="Danza F."/>
            <person name="Storelli N."/>
            <person name="Wittwer M."/>
            <person name="Tonolla M."/>
        </authorList>
    </citation>
    <scope>NUCLEOTIDE SEQUENCE [LARGE SCALE GENOMIC DNA]</scope>
    <source>
        <strain evidence="13 14">Cad16T</strain>
    </source>
</reference>
<evidence type="ECO:0000256" key="7">
    <source>
        <dbReference type="ARBA" id="ARBA00022917"/>
    </source>
</evidence>
<keyword evidence="5 10" id="KW-0547">Nucleotide-binding</keyword>
<feature type="binding site" evidence="11">
    <location>
        <begin position="300"/>
        <end position="301"/>
    </location>
    <ligand>
        <name>L-histidine</name>
        <dbReference type="ChEBI" id="CHEBI:57595"/>
    </ligand>
</feature>
<keyword evidence="6 10" id="KW-0067">ATP-binding</keyword>
<feature type="binding site" evidence="11">
    <location>
        <position position="140"/>
    </location>
    <ligand>
        <name>L-histidine</name>
        <dbReference type="ChEBI" id="CHEBI:57595"/>
    </ligand>
</feature>
<evidence type="ECO:0000256" key="5">
    <source>
        <dbReference type="ARBA" id="ARBA00022741"/>
    </source>
</evidence>
<keyword evidence="3 10" id="KW-0963">Cytoplasm</keyword>
<evidence type="ECO:0000256" key="3">
    <source>
        <dbReference type="ARBA" id="ARBA00022490"/>
    </source>
</evidence>
<evidence type="ECO:0000256" key="11">
    <source>
        <dbReference type="PIRSR" id="PIRSR001549-1"/>
    </source>
</evidence>
<evidence type="ECO:0000313" key="14">
    <source>
        <dbReference type="Proteomes" id="UP000232638"/>
    </source>
</evidence>
<keyword evidence="8 10" id="KW-0030">Aminoacyl-tRNA synthetase</keyword>
<name>A0A2K8U300_9GAMM</name>
<dbReference type="Pfam" id="PF03129">
    <property type="entry name" value="HGTP_anticodon"/>
    <property type="match status" value="1"/>
</dbReference>
<dbReference type="InterPro" id="IPR004516">
    <property type="entry name" value="HisRS/HisZ"/>
</dbReference>
<organism evidence="13 14">
    <name type="scientific">Candidatus Thiodictyon syntrophicum</name>
    <dbReference type="NCBI Taxonomy" id="1166950"/>
    <lineage>
        <taxon>Bacteria</taxon>
        <taxon>Pseudomonadati</taxon>
        <taxon>Pseudomonadota</taxon>
        <taxon>Gammaproteobacteria</taxon>
        <taxon>Chromatiales</taxon>
        <taxon>Chromatiaceae</taxon>
        <taxon>Thiodictyon</taxon>
    </lineage>
</organism>
<evidence type="ECO:0000256" key="1">
    <source>
        <dbReference type="ARBA" id="ARBA00008226"/>
    </source>
</evidence>
<proteinExistence type="inferred from homology"/>
<evidence type="ECO:0000313" key="13">
    <source>
        <dbReference type="EMBL" id="AUB79960.1"/>
    </source>
</evidence>
<dbReference type="InterPro" id="IPR036621">
    <property type="entry name" value="Anticodon-bd_dom_sf"/>
</dbReference>
<dbReference type="GO" id="GO:0005737">
    <property type="term" value="C:cytoplasm"/>
    <property type="evidence" value="ECO:0007669"/>
    <property type="project" value="UniProtKB-SubCell"/>
</dbReference>
<accession>A0A2K8U300</accession>
<dbReference type="InterPro" id="IPR033656">
    <property type="entry name" value="HisRS_anticodon"/>
</dbReference>
<comment type="catalytic activity">
    <reaction evidence="9 10">
        <text>tRNA(His) + L-histidine + ATP = L-histidyl-tRNA(His) + AMP + diphosphate + H(+)</text>
        <dbReference type="Rhea" id="RHEA:17313"/>
        <dbReference type="Rhea" id="RHEA-COMP:9665"/>
        <dbReference type="Rhea" id="RHEA-COMP:9689"/>
        <dbReference type="ChEBI" id="CHEBI:15378"/>
        <dbReference type="ChEBI" id="CHEBI:30616"/>
        <dbReference type="ChEBI" id="CHEBI:33019"/>
        <dbReference type="ChEBI" id="CHEBI:57595"/>
        <dbReference type="ChEBI" id="CHEBI:78442"/>
        <dbReference type="ChEBI" id="CHEBI:78527"/>
        <dbReference type="ChEBI" id="CHEBI:456215"/>
        <dbReference type="EC" id="6.1.1.21"/>
    </reaction>
</comment>
<dbReference type="PANTHER" id="PTHR11476:SF7">
    <property type="entry name" value="HISTIDINE--TRNA LIGASE"/>
    <property type="match status" value="1"/>
</dbReference>
<keyword evidence="14" id="KW-1185">Reference proteome</keyword>
<dbReference type="GO" id="GO:0006427">
    <property type="term" value="P:histidyl-tRNA aminoacylation"/>
    <property type="evidence" value="ECO:0007669"/>
    <property type="project" value="UniProtKB-UniRule"/>
</dbReference>
<dbReference type="InterPro" id="IPR004154">
    <property type="entry name" value="Anticodon-bd"/>
</dbReference>
<gene>
    <name evidence="10" type="primary">hisS</name>
    <name evidence="13" type="ORF">THSYN_02600</name>
</gene>